<proteinExistence type="predicted"/>
<dbReference type="RefSeq" id="WP_284102763.1">
    <property type="nucleotide sequence ID" value="NZ_JARRAF010000038.1"/>
</dbReference>
<reference evidence="2" key="1">
    <citation type="submission" date="2023-03" db="EMBL/GenBank/DDBJ databases">
        <title>Chitinimonas shenzhenensis gen. nov., sp. nov., a novel member of family Burkholderiaceae isolated from activated sludge collected in Shen Zhen, China.</title>
        <authorList>
            <person name="Wang X."/>
        </authorList>
    </citation>
    <scope>NUCLEOTIDE SEQUENCE</scope>
    <source>
        <strain evidence="2">DQS-5</strain>
    </source>
</reference>
<keyword evidence="1" id="KW-0472">Membrane</keyword>
<gene>
    <name evidence="2" type="ORF">PZA18_20605</name>
</gene>
<keyword evidence="3" id="KW-1185">Reference proteome</keyword>
<dbReference type="Gene3D" id="3.30.70.60">
    <property type="match status" value="1"/>
</dbReference>
<dbReference type="InterPro" id="IPR014717">
    <property type="entry name" value="Transl_elong_EF1B/ribsomal_bS6"/>
</dbReference>
<evidence type="ECO:0008006" key="4">
    <source>
        <dbReference type="Google" id="ProtNLM"/>
    </source>
</evidence>
<comment type="caution">
    <text evidence="2">The sequence shown here is derived from an EMBL/GenBank/DDBJ whole genome shotgun (WGS) entry which is preliminary data.</text>
</comment>
<dbReference type="EMBL" id="JARRAF010000038">
    <property type="protein sequence ID" value="MDK2126445.1"/>
    <property type="molecule type" value="Genomic_DNA"/>
</dbReference>
<name>A0ABT7E4S2_9NEIS</name>
<keyword evidence="1" id="KW-0812">Transmembrane</keyword>
<organism evidence="2 3">
    <name type="scientific">Parachitinimonas caeni</name>
    <dbReference type="NCBI Taxonomy" id="3031301"/>
    <lineage>
        <taxon>Bacteria</taxon>
        <taxon>Pseudomonadati</taxon>
        <taxon>Pseudomonadota</taxon>
        <taxon>Betaproteobacteria</taxon>
        <taxon>Neisseriales</taxon>
        <taxon>Chitinibacteraceae</taxon>
        <taxon>Parachitinimonas</taxon>
    </lineage>
</organism>
<dbReference type="Proteomes" id="UP001172778">
    <property type="component" value="Unassembled WGS sequence"/>
</dbReference>
<keyword evidence="1" id="KW-1133">Transmembrane helix</keyword>
<feature type="transmembrane region" description="Helical" evidence="1">
    <location>
        <begin position="18"/>
        <end position="35"/>
    </location>
</feature>
<evidence type="ECO:0000313" key="2">
    <source>
        <dbReference type="EMBL" id="MDK2126445.1"/>
    </source>
</evidence>
<evidence type="ECO:0000256" key="1">
    <source>
        <dbReference type="SAM" id="Phobius"/>
    </source>
</evidence>
<sequence length="179" mass="19777">MMAWVKYGWLQLGTMGRLGVYLLLGAVIVWVARVLPSEHKANKLSQQLEQARRGANPKLAVKPRRLEDFYALFPSLDTLPDQLSAVDQAAGAANLTIKEAQYQLQPVQGLALQRYQVSLPVAGDYPSLRGFLNKVMGSASNAVLDEVRFEREESKDIVVARLRLSFYYRGSTPATGAAP</sequence>
<protein>
    <recommendedName>
        <fullName evidence="4">Pilus assembly protein PilO</fullName>
    </recommendedName>
</protein>
<evidence type="ECO:0000313" key="3">
    <source>
        <dbReference type="Proteomes" id="UP001172778"/>
    </source>
</evidence>
<accession>A0ABT7E4S2</accession>